<feature type="binding site" evidence="13">
    <location>
        <position position="387"/>
    </location>
    <ligand>
        <name>substrate</name>
    </ligand>
</feature>
<dbReference type="SUPFAM" id="SSF52922">
    <property type="entry name" value="TK C-terminal domain-like"/>
    <property type="match status" value="1"/>
</dbReference>
<evidence type="ECO:0000256" key="3">
    <source>
        <dbReference type="ARBA" id="ARBA00007131"/>
    </source>
</evidence>
<feature type="binding site" evidence="15">
    <location>
        <position position="188"/>
    </location>
    <ligand>
        <name>Mg(2+)</name>
        <dbReference type="ChEBI" id="CHEBI:18420"/>
    </ligand>
</feature>
<dbReference type="FunFam" id="3.40.50.920:FF:000003">
    <property type="entry name" value="Transketolase"/>
    <property type="match status" value="1"/>
</dbReference>
<evidence type="ECO:0000256" key="16">
    <source>
        <dbReference type="PIRSR" id="PIRSR605478-5"/>
    </source>
</evidence>
<dbReference type="Pfam" id="PF00456">
    <property type="entry name" value="Transketolase_N"/>
    <property type="match status" value="1"/>
</dbReference>
<feature type="domain" description="Transketolase-like pyrimidine-binding" evidence="17">
    <location>
        <begin position="357"/>
        <end position="527"/>
    </location>
</feature>
<evidence type="ECO:0000313" key="18">
    <source>
        <dbReference type="EMBL" id="GGY82863.1"/>
    </source>
</evidence>
<dbReference type="GO" id="GO:0004802">
    <property type="term" value="F:transketolase activity"/>
    <property type="evidence" value="ECO:0007669"/>
    <property type="project" value="UniProtKB-UniRule"/>
</dbReference>
<dbReference type="FunFam" id="3.40.50.970:FF:000003">
    <property type="entry name" value="Transketolase"/>
    <property type="match status" value="1"/>
</dbReference>
<reference evidence="18" key="1">
    <citation type="journal article" date="2014" name="Int. J. Syst. Evol. Microbiol.">
        <title>Complete genome sequence of Corynebacterium casei LMG S-19264T (=DSM 44701T), isolated from a smear-ripened cheese.</title>
        <authorList>
            <consortium name="US DOE Joint Genome Institute (JGI-PGF)"/>
            <person name="Walter F."/>
            <person name="Albersmeier A."/>
            <person name="Kalinowski J."/>
            <person name="Ruckert C."/>
        </authorList>
    </citation>
    <scope>NUCLEOTIDE SEQUENCE</scope>
    <source>
        <strain evidence="18">KCTC 12344</strain>
    </source>
</reference>
<dbReference type="InterPro" id="IPR029061">
    <property type="entry name" value="THDP-binding"/>
</dbReference>
<evidence type="ECO:0000256" key="9">
    <source>
        <dbReference type="ARBA" id="ARBA00023052"/>
    </source>
</evidence>
<accession>A0A4P7BK34</accession>
<comment type="subunit">
    <text evidence="4">Homodimer.</text>
</comment>
<dbReference type="SUPFAM" id="SSF52518">
    <property type="entry name" value="Thiamin diphosphate-binding fold (THDP-binding)"/>
    <property type="match status" value="2"/>
</dbReference>
<dbReference type="PANTHER" id="PTHR43522:SF2">
    <property type="entry name" value="TRANSKETOLASE 1-RELATED"/>
    <property type="match status" value="1"/>
</dbReference>
<feature type="binding site" evidence="14">
    <location>
        <position position="69"/>
    </location>
    <ligand>
        <name>thiamine diphosphate</name>
        <dbReference type="ChEBI" id="CHEBI:58937"/>
    </ligand>
</feature>
<dbReference type="Pfam" id="PF22613">
    <property type="entry name" value="Transketolase_C_1"/>
    <property type="match status" value="1"/>
</dbReference>
<proteinExistence type="inferred from homology"/>
<feature type="binding site" evidence="14">
    <location>
        <position position="439"/>
    </location>
    <ligand>
        <name>thiamine diphosphate</name>
        <dbReference type="ChEBI" id="CHEBI:58937"/>
    </ligand>
</feature>
<dbReference type="NCBIfam" id="TIGR00232">
    <property type="entry name" value="tktlase_bact"/>
    <property type="match status" value="1"/>
</dbReference>
<protein>
    <recommendedName>
        <fullName evidence="5 11">Transketolase</fullName>
        <ecNumber evidence="5 11">2.2.1.1</ecNumber>
    </recommendedName>
</protein>
<feature type="binding site" evidence="13">
    <location>
        <position position="475"/>
    </location>
    <ligand>
        <name>substrate</name>
    </ligand>
</feature>
<evidence type="ECO:0000256" key="7">
    <source>
        <dbReference type="ARBA" id="ARBA00022723"/>
    </source>
</evidence>
<name>A0A4P7BK34_9BURK</name>
<dbReference type="PROSITE" id="PS00801">
    <property type="entry name" value="TRANSKETOLASE_1"/>
    <property type="match status" value="1"/>
</dbReference>
<evidence type="ECO:0000256" key="4">
    <source>
        <dbReference type="ARBA" id="ARBA00011738"/>
    </source>
</evidence>
<evidence type="ECO:0000256" key="5">
    <source>
        <dbReference type="ARBA" id="ARBA00013152"/>
    </source>
</evidence>
<feature type="binding site" evidence="13">
    <location>
        <position position="522"/>
    </location>
    <ligand>
        <name>substrate</name>
    </ligand>
</feature>
<feature type="binding site" evidence="13">
    <location>
        <position position="360"/>
    </location>
    <ligand>
        <name>substrate</name>
    </ligand>
</feature>
<evidence type="ECO:0000256" key="13">
    <source>
        <dbReference type="PIRSR" id="PIRSR605478-2"/>
    </source>
</evidence>
<evidence type="ECO:0000256" key="6">
    <source>
        <dbReference type="ARBA" id="ARBA00022679"/>
    </source>
</evidence>
<dbReference type="PANTHER" id="PTHR43522">
    <property type="entry name" value="TRANSKETOLASE"/>
    <property type="match status" value="1"/>
</dbReference>
<dbReference type="FunFam" id="3.40.50.970:FF:000004">
    <property type="entry name" value="Transketolase"/>
    <property type="match status" value="1"/>
</dbReference>
<feature type="binding site" evidence="14">
    <location>
        <position position="188"/>
    </location>
    <ligand>
        <name>thiamine diphosphate</name>
        <dbReference type="ChEBI" id="CHEBI:58937"/>
    </ligand>
</feature>
<feature type="binding site" evidence="14">
    <location>
        <position position="263"/>
    </location>
    <ligand>
        <name>thiamine diphosphate</name>
        <dbReference type="ChEBI" id="CHEBI:58937"/>
    </ligand>
</feature>
<comment type="cofactor">
    <cofactor evidence="1">
        <name>Ca(2+)</name>
        <dbReference type="ChEBI" id="CHEBI:29108"/>
    </cofactor>
</comment>
<dbReference type="EC" id="2.2.1.1" evidence="5 11"/>
<dbReference type="GO" id="GO:0005829">
    <property type="term" value="C:cytosol"/>
    <property type="evidence" value="ECO:0007669"/>
    <property type="project" value="TreeGrafter"/>
</dbReference>
<dbReference type="OrthoDB" id="8732661at2"/>
<evidence type="ECO:0000256" key="14">
    <source>
        <dbReference type="PIRSR" id="PIRSR605478-3"/>
    </source>
</evidence>
<dbReference type="Proteomes" id="UP000619512">
    <property type="component" value="Unassembled WGS sequence"/>
</dbReference>
<evidence type="ECO:0000259" key="17">
    <source>
        <dbReference type="SMART" id="SM00861"/>
    </source>
</evidence>
<feature type="binding site" evidence="14">
    <location>
        <begin position="117"/>
        <end position="119"/>
    </location>
    <ligand>
        <name>thiamine diphosphate</name>
        <dbReference type="ChEBI" id="CHEBI:58937"/>
    </ligand>
</feature>
<comment type="cofactor">
    <cofactor evidence="15">
        <name>Mg(2+)</name>
        <dbReference type="ChEBI" id="CHEBI:18420"/>
    </cofactor>
    <text evidence="15">Binds 1 Mg(2+) ion per subunit. Can also utilize other divalent metal cations, such as Ca(2+), Mn(2+) and Co(2+).</text>
</comment>
<feature type="binding site" evidence="13">
    <location>
        <position position="463"/>
    </location>
    <ligand>
        <name>substrate</name>
    </ligand>
</feature>
<dbReference type="CDD" id="cd02012">
    <property type="entry name" value="TPP_TK"/>
    <property type="match status" value="1"/>
</dbReference>
<feature type="site" description="Important for catalytic activity" evidence="16">
    <location>
        <position position="263"/>
    </location>
</feature>
<dbReference type="GO" id="GO:0046872">
    <property type="term" value="F:metal ion binding"/>
    <property type="evidence" value="ECO:0007669"/>
    <property type="project" value="UniProtKB-KW"/>
</dbReference>
<comment type="cofactor">
    <cofactor evidence="2">
        <name>Co(2+)</name>
        <dbReference type="ChEBI" id="CHEBI:48828"/>
    </cofactor>
</comment>
<comment type="cofactor">
    <cofactor evidence="14">
        <name>thiamine diphosphate</name>
        <dbReference type="ChEBI" id="CHEBI:58937"/>
    </cofactor>
    <text evidence="14">Binds 1 thiamine pyrophosphate per subunit. During the reaction, the substrate forms a covalent intermediate with the cofactor.</text>
</comment>
<dbReference type="InterPro" id="IPR005475">
    <property type="entry name" value="Transketolase-like_Pyr-bd"/>
</dbReference>
<evidence type="ECO:0000256" key="2">
    <source>
        <dbReference type="ARBA" id="ARBA00001941"/>
    </source>
</evidence>
<comment type="similarity">
    <text evidence="3">Belongs to the transketolase family.</text>
</comment>
<reference evidence="19 20" key="2">
    <citation type="submission" date="2019-03" db="EMBL/GenBank/DDBJ databases">
        <title>Draft Genome Sequences of Six Type Strains of the Genus Massilia.</title>
        <authorList>
            <person name="Miess H."/>
            <person name="Frediansyhah A."/>
            <person name="Gross H."/>
        </authorList>
    </citation>
    <scope>NUCLEOTIDE SEQUENCE [LARGE SCALE GENOMIC DNA]</scope>
    <source>
        <strain evidence="19 20">DSM 17505</strain>
    </source>
</reference>
<keyword evidence="7 15" id="KW-0479">Metal-binding</keyword>
<feature type="binding site" evidence="14">
    <location>
        <position position="159"/>
    </location>
    <ligand>
        <name>thiamine diphosphate</name>
        <dbReference type="ChEBI" id="CHEBI:58937"/>
    </ligand>
</feature>
<feature type="site" description="Important for catalytic activity" evidence="16">
    <location>
        <position position="29"/>
    </location>
</feature>
<feature type="active site" description="Proton donor" evidence="12">
    <location>
        <position position="413"/>
    </location>
</feature>
<dbReference type="GO" id="GO:0009052">
    <property type="term" value="P:pentose-phosphate shunt, non-oxidative branch"/>
    <property type="evidence" value="ECO:0007669"/>
    <property type="project" value="UniProtKB-ARBA"/>
</dbReference>
<keyword evidence="9 14" id="KW-0786">Thiamine pyrophosphate</keyword>
<dbReference type="Pfam" id="PF02779">
    <property type="entry name" value="Transket_pyr"/>
    <property type="match status" value="1"/>
</dbReference>
<dbReference type="InterPro" id="IPR005474">
    <property type="entry name" value="Transketolase_N"/>
</dbReference>
<dbReference type="AlphaFoldDB" id="A0A4P7BK34"/>
<dbReference type="SMART" id="SM00861">
    <property type="entry name" value="Transket_pyr"/>
    <property type="match status" value="1"/>
</dbReference>
<feature type="binding site" evidence="15">
    <location>
        <position position="158"/>
    </location>
    <ligand>
        <name>Mg(2+)</name>
        <dbReference type="ChEBI" id="CHEBI:18420"/>
    </ligand>
</feature>
<dbReference type="Proteomes" id="UP000294359">
    <property type="component" value="Chromosome"/>
</dbReference>
<evidence type="ECO:0000313" key="21">
    <source>
        <dbReference type="Proteomes" id="UP000619512"/>
    </source>
</evidence>
<dbReference type="Gene3D" id="3.40.50.920">
    <property type="match status" value="1"/>
</dbReference>
<gene>
    <name evidence="18" type="primary">tktA</name>
    <name evidence="19" type="synonym">tkt</name>
    <name evidence="19" type="ORF">E1742_21900</name>
    <name evidence="18" type="ORF">GCM10007388_14790</name>
</gene>
<feature type="binding site" evidence="13">
    <location>
        <position position="263"/>
    </location>
    <ligand>
        <name>substrate</name>
    </ligand>
</feature>
<sequence length="665" mass="71170">MKPTLPHTQMANAIRALAMDAVQKANSGHPGMPMGMAEIAVALWSGHHRHNPANPKWVNRDRFLLSNGHGSMLHYALLHLSGYDVSMDDIRNFRQLHSKTPGHPEVDITPGVETTTGPLGQGLANAVGMALAEYLLASEFNKPGHAVIDHYTYAFVGDGCLMEGISHEVCSLAGTLGLKKLIALYDDNGISIDGKVEGWFTDDTPKRFESYGWNVIPAVDGHDVAAVQAAIEAAKKSDKPTLVCCKTIIGKGSPNLQGGDKVHGAALGDKEIAAVREYISWGHEPFLVPDDVSTAWAFKEQGAALETEWNSKFDAYAAAFPQEAAELKRRMNGELPGNFDATLKAAIAACVEKKETIATRKASQNAIQALSAILPEFLGGSADLTSSNLTNWKESVAVRSGKPGNHINYGVREFGMSAIMNGVALHGGYIPFGATFLTFSDYSRNALRMAALMKQRSIFVFTHDSIGLGEDGPTHQSVEHVSSLRLIPNLDNWRPADTVESMVAWGEAIKRKNGPSTLIFSRQNLPFQERTEQAIADIAKGGYILADAADAKAVIIATGSEVELAMSAAAALKNEGVAVRVVSMPSADVFDRQDAAYKASVLGKGLPRVAVEAGVSDFWYKYVGLEGAVVGIDTFGESAPAGVLFKHFGFTVDNVVAKVKSVIAA</sequence>
<dbReference type="InterPro" id="IPR049557">
    <property type="entry name" value="Transketolase_CS"/>
</dbReference>
<reference evidence="18" key="3">
    <citation type="submission" date="2022-12" db="EMBL/GenBank/DDBJ databases">
        <authorList>
            <person name="Sun Q."/>
            <person name="Kim S."/>
        </authorList>
    </citation>
    <scope>NUCLEOTIDE SEQUENCE</scope>
    <source>
        <strain evidence="18">KCTC 12344</strain>
    </source>
</reference>
<evidence type="ECO:0000313" key="20">
    <source>
        <dbReference type="Proteomes" id="UP000294359"/>
    </source>
</evidence>
<dbReference type="RefSeq" id="WP_134387236.1">
    <property type="nucleotide sequence ID" value="NZ_BMWW01000002.1"/>
</dbReference>
<evidence type="ECO:0000256" key="1">
    <source>
        <dbReference type="ARBA" id="ARBA00001913"/>
    </source>
</evidence>
<keyword evidence="20" id="KW-1185">Reference proteome</keyword>
<evidence type="ECO:0000256" key="11">
    <source>
        <dbReference type="NCBIfam" id="TIGR00232"/>
    </source>
</evidence>
<feature type="binding site" evidence="15">
    <location>
        <position position="190"/>
    </location>
    <ligand>
        <name>Mg(2+)</name>
        <dbReference type="ChEBI" id="CHEBI:18420"/>
    </ligand>
</feature>
<feature type="binding site" evidence="13">
    <location>
        <position position="471"/>
    </location>
    <ligand>
        <name>substrate</name>
    </ligand>
</feature>
<dbReference type="InterPro" id="IPR055152">
    <property type="entry name" value="Transketolase-like_C_2"/>
</dbReference>
<evidence type="ECO:0000256" key="8">
    <source>
        <dbReference type="ARBA" id="ARBA00022842"/>
    </source>
</evidence>
<dbReference type="InterPro" id="IPR005478">
    <property type="entry name" value="Transketolase_bac-like"/>
</dbReference>
<dbReference type="EMBL" id="BMWW01000002">
    <property type="protein sequence ID" value="GGY82863.1"/>
    <property type="molecule type" value="Genomic_DNA"/>
</dbReference>
<keyword evidence="8 15" id="KW-0460">Magnesium</keyword>
<evidence type="ECO:0000256" key="12">
    <source>
        <dbReference type="PIRSR" id="PIRSR605478-1"/>
    </source>
</evidence>
<keyword evidence="6 19" id="KW-0808">Transferase</keyword>
<evidence type="ECO:0000313" key="19">
    <source>
        <dbReference type="EMBL" id="QBQ38537.1"/>
    </source>
</evidence>
<feature type="binding site" evidence="13">
    <location>
        <position position="29"/>
    </location>
    <ligand>
        <name>substrate</name>
    </ligand>
</feature>
<comment type="catalytic activity">
    <reaction evidence="10">
        <text>D-sedoheptulose 7-phosphate + D-glyceraldehyde 3-phosphate = aldehydo-D-ribose 5-phosphate + D-xylulose 5-phosphate</text>
        <dbReference type="Rhea" id="RHEA:10508"/>
        <dbReference type="ChEBI" id="CHEBI:57483"/>
        <dbReference type="ChEBI" id="CHEBI:57737"/>
        <dbReference type="ChEBI" id="CHEBI:58273"/>
        <dbReference type="ChEBI" id="CHEBI:59776"/>
        <dbReference type="EC" id="2.2.1.1"/>
    </reaction>
</comment>
<dbReference type="InterPro" id="IPR033247">
    <property type="entry name" value="Transketolase_fam"/>
</dbReference>
<dbReference type="InterPro" id="IPR009014">
    <property type="entry name" value="Transketo_C/PFOR_II"/>
</dbReference>
<dbReference type="Gene3D" id="3.40.50.970">
    <property type="match status" value="2"/>
</dbReference>
<evidence type="ECO:0000256" key="10">
    <source>
        <dbReference type="ARBA" id="ARBA00049473"/>
    </source>
</evidence>
<dbReference type="CDD" id="cd07033">
    <property type="entry name" value="TPP_PYR_DXS_TK_like"/>
    <property type="match status" value="1"/>
</dbReference>
<dbReference type="EMBL" id="CP038026">
    <property type="protein sequence ID" value="QBQ38537.1"/>
    <property type="molecule type" value="Genomic_DNA"/>
</dbReference>
<evidence type="ECO:0000256" key="15">
    <source>
        <dbReference type="PIRSR" id="PIRSR605478-4"/>
    </source>
</evidence>
<organism evidence="18 21">
    <name type="scientific">Pseudoduganella plicata</name>
    <dbReference type="NCBI Taxonomy" id="321984"/>
    <lineage>
        <taxon>Bacteria</taxon>
        <taxon>Pseudomonadati</taxon>
        <taxon>Pseudomonadota</taxon>
        <taxon>Betaproteobacteria</taxon>
        <taxon>Burkholderiales</taxon>
        <taxon>Oxalobacteraceae</taxon>
        <taxon>Telluria group</taxon>
        <taxon>Pseudoduganella</taxon>
    </lineage>
</organism>